<feature type="transmembrane region" description="Helical" evidence="5">
    <location>
        <begin position="33"/>
        <end position="51"/>
    </location>
</feature>
<dbReference type="InterPro" id="IPR000620">
    <property type="entry name" value="EamA_dom"/>
</dbReference>
<dbReference type="EMBL" id="JAIGNU010000001">
    <property type="protein sequence ID" value="MBX7501086.1"/>
    <property type="molecule type" value="Genomic_DNA"/>
</dbReference>
<feature type="transmembrane region" description="Helical" evidence="5">
    <location>
        <begin position="90"/>
        <end position="112"/>
    </location>
</feature>
<feature type="transmembrane region" description="Helical" evidence="5">
    <location>
        <begin position="63"/>
        <end position="84"/>
    </location>
</feature>
<feature type="transmembrane region" description="Helical" evidence="5">
    <location>
        <begin position="150"/>
        <end position="170"/>
    </location>
</feature>
<evidence type="ECO:0000259" key="6">
    <source>
        <dbReference type="Pfam" id="PF00892"/>
    </source>
</evidence>
<evidence type="ECO:0000256" key="2">
    <source>
        <dbReference type="ARBA" id="ARBA00022692"/>
    </source>
</evidence>
<feature type="domain" description="EamA" evidence="6">
    <location>
        <begin position="155"/>
        <end position="287"/>
    </location>
</feature>
<keyword evidence="2 5" id="KW-0812">Transmembrane</keyword>
<dbReference type="SUPFAM" id="SSF103481">
    <property type="entry name" value="Multidrug resistance efflux transporter EmrE"/>
    <property type="match status" value="2"/>
</dbReference>
<feature type="transmembrane region" description="Helical" evidence="5">
    <location>
        <begin position="7"/>
        <end position="27"/>
    </location>
</feature>
<accession>A0ABS7JTU6</accession>
<dbReference type="Pfam" id="PF00892">
    <property type="entry name" value="EamA"/>
    <property type="match status" value="2"/>
</dbReference>
<keyword evidence="8" id="KW-1185">Reference proteome</keyword>
<comment type="caution">
    <text evidence="7">The sequence shown here is derived from an EMBL/GenBank/DDBJ whole genome shotgun (WGS) entry which is preliminary data.</text>
</comment>
<comment type="subcellular location">
    <subcellularLocation>
        <location evidence="1">Membrane</location>
        <topology evidence="1">Multi-pass membrane protein</topology>
    </subcellularLocation>
</comment>
<dbReference type="InterPro" id="IPR050638">
    <property type="entry name" value="AA-Vitamin_Transporters"/>
</dbReference>
<keyword evidence="3 5" id="KW-1133">Transmembrane helix</keyword>
<dbReference type="Proteomes" id="UP000782554">
    <property type="component" value="Unassembled WGS sequence"/>
</dbReference>
<dbReference type="PANTHER" id="PTHR32322">
    <property type="entry name" value="INNER MEMBRANE TRANSPORTER"/>
    <property type="match status" value="1"/>
</dbReference>
<organism evidence="7 8">
    <name type="scientific">Qipengyuania mesophila</name>
    <dbReference type="NCBI Taxonomy" id="2867246"/>
    <lineage>
        <taxon>Bacteria</taxon>
        <taxon>Pseudomonadati</taxon>
        <taxon>Pseudomonadota</taxon>
        <taxon>Alphaproteobacteria</taxon>
        <taxon>Sphingomonadales</taxon>
        <taxon>Erythrobacteraceae</taxon>
        <taxon>Qipengyuania</taxon>
    </lineage>
</organism>
<feature type="transmembrane region" description="Helical" evidence="5">
    <location>
        <begin position="215"/>
        <end position="235"/>
    </location>
</feature>
<evidence type="ECO:0000256" key="5">
    <source>
        <dbReference type="SAM" id="Phobius"/>
    </source>
</evidence>
<evidence type="ECO:0000256" key="4">
    <source>
        <dbReference type="ARBA" id="ARBA00023136"/>
    </source>
</evidence>
<evidence type="ECO:0000256" key="1">
    <source>
        <dbReference type="ARBA" id="ARBA00004141"/>
    </source>
</evidence>
<keyword evidence="4 5" id="KW-0472">Membrane</keyword>
<evidence type="ECO:0000313" key="8">
    <source>
        <dbReference type="Proteomes" id="UP000782554"/>
    </source>
</evidence>
<dbReference type="InterPro" id="IPR037185">
    <property type="entry name" value="EmrE-like"/>
</dbReference>
<gene>
    <name evidence="7" type="ORF">K3181_06500</name>
</gene>
<dbReference type="PANTHER" id="PTHR32322:SF9">
    <property type="entry name" value="AMINO-ACID METABOLITE EFFLUX PUMP-RELATED"/>
    <property type="match status" value="1"/>
</dbReference>
<sequence>MGPRDWGMLVLLSILWGGSFFFVELGLRGLPPFTLVLLRVTLGAGVLYLVARATGARMPRDARIWAAFLGMALLNNVVPFSLLTWGQTQIAGGLAAILNATTPLWGVVVAHLLTPDEKATPAKLAGLSCGFAGVVVMVGGEALAGMGGAAVWAQAACLVATLSYALAGIYGRRFRALGVAPLATACGQLACSAAVLLPLVLWVDTPWRLPAPPVAVWGALAGLVLLSTAAAYVLYFRLLARVGATNLLLVTFLIPVTAILLGALVLGEVLAPAHWMGMALIGAGLLAIDGRVPRLLLRPRSASDPGLFQGRDT</sequence>
<evidence type="ECO:0000313" key="7">
    <source>
        <dbReference type="EMBL" id="MBX7501086.1"/>
    </source>
</evidence>
<feature type="transmembrane region" description="Helical" evidence="5">
    <location>
        <begin position="273"/>
        <end position="292"/>
    </location>
</feature>
<feature type="transmembrane region" description="Helical" evidence="5">
    <location>
        <begin position="124"/>
        <end position="144"/>
    </location>
</feature>
<evidence type="ECO:0000256" key="3">
    <source>
        <dbReference type="ARBA" id="ARBA00022989"/>
    </source>
</evidence>
<feature type="transmembrane region" description="Helical" evidence="5">
    <location>
        <begin position="182"/>
        <end position="203"/>
    </location>
</feature>
<name>A0ABS7JTU6_9SPHN</name>
<proteinExistence type="predicted"/>
<feature type="domain" description="EamA" evidence="6">
    <location>
        <begin position="8"/>
        <end position="138"/>
    </location>
</feature>
<feature type="transmembrane region" description="Helical" evidence="5">
    <location>
        <begin position="247"/>
        <end position="267"/>
    </location>
</feature>
<protein>
    <submittedName>
        <fullName evidence="7">DMT family transporter</fullName>
    </submittedName>
</protein>
<reference evidence="7 8" key="1">
    <citation type="submission" date="2021-08" db="EMBL/GenBank/DDBJ databases">
        <title>Comparative Genomics Analysis of the Genus Qipengyuania Reveals Extensive Genetic Diversity and Metabolic Versatility, Including the Description of Fifteen Novel Species.</title>
        <authorList>
            <person name="Liu Y."/>
        </authorList>
    </citation>
    <scope>NUCLEOTIDE SEQUENCE [LARGE SCALE GENOMIC DNA]</scope>
    <source>
        <strain evidence="7 8">YG27</strain>
    </source>
</reference>